<evidence type="ECO:0008006" key="4">
    <source>
        <dbReference type="Google" id="ProtNLM"/>
    </source>
</evidence>
<evidence type="ECO:0000313" key="2">
    <source>
        <dbReference type="EMBL" id="AOC96666.1"/>
    </source>
</evidence>
<keyword evidence="1" id="KW-0732">Signal</keyword>
<accession>A0AAC9GKX2</accession>
<dbReference type="GeneID" id="32309446"/>
<dbReference type="RefSeq" id="WP_066034517.1">
    <property type="nucleotide sequence ID" value="NZ_CP016907.1"/>
</dbReference>
<proteinExistence type="predicted"/>
<dbReference type="AlphaFoldDB" id="A0AAC9GKX2"/>
<gene>
    <name evidence="2" type="ORF">BB050_03577</name>
</gene>
<feature type="signal peptide" evidence="1">
    <location>
        <begin position="1"/>
        <end position="21"/>
    </location>
</feature>
<dbReference type="Proteomes" id="UP000093276">
    <property type="component" value="Chromosome"/>
</dbReference>
<dbReference type="KEGG" id="fjg:BB050_03577"/>
<name>A0AAC9GKX2_9FLAO</name>
<protein>
    <recommendedName>
        <fullName evidence="4">YtkA-like domain-containing protein</fullName>
    </recommendedName>
</protein>
<dbReference type="EMBL" id="CP016907">
    <property type="protein sequence ID" value="AOC96666.1"/>
    <property type="molecule type" value="Genomic_DNA"/>
</dbReference>
<feature type="chain" id="PRO_5041949897" description="YtkA-like domain-containing protein" evidence="1">
    <location>
        <begin position="22"/>
        <end position="281"/>
    </location>
</feature>
<reference evidence="2 3" key="1">
    <citation type="submission" date="2016-08" db="EMBL/GenBank/DDBJ databases">
        <title>Complete genome sequence of Flavobacterium johnsoniae strain GSE09, a volatile-producing biocontrol agent isolated from cucumber (Cucumis sativus).</title>
        <authorList>
            <person name="Jeong J.-J."/>
            <person name="Oh J.Y."/>
            <person name="Jim Y.J."/>
            <person name="Sang M.K."/>
            <person name="Kim K.D."/>
        </authorList>
    </citation>
    <scope>NUCLEOTIDE SEQUENCE [LARGE SCALE GENOMIC DNA]</scope>
    <source>
        <strain evidence="2 3">GSE09</strain>
    </source>
</reference>
<evidence type="ECO:0000313" key="3">
    <source>
        <dbReference type="Proteomes" id="UP000093276"/>
    </source>
</evidence>
<evidence type="ECO:0000256" key="1">
    <source>
        <dbReference type="SAM" id="SignalP"/>
    </source>
</evidence>
<sequence>MKILKYTVLLLLAIISFSCSSDDDSSSIPIDETSGLHKIQEMTNDTHVIELFSSTGSLVQGYNRISLRIKDKKTNNYITDAKIEWIPLMHMAMMQHSCPRSQVEKKDKKTVYEGDIIFQMAQNETEYWELTIAYEINNVSYTATDRISVPASTKRTVSSFMGSDGNNYVIAYIAPFSPKVALNDMAVGIYKMKDMMTFEAVNNFKIKIDPRMPSMGNHGSPNNTDLLQSETNGFYKGKLSLTMTGYWKINLQVLNADNEVLKGEPVTADNPSSSLYFEIEF</sequence>
<organism evidence="2 3">
    <name type="scientific">Flavobacterium anhuiense</name>
    <dbReference type="NCBI Taxonomy" id="459526"/>
    <lineage>
        <taxon>Bacteria</taxon>
        <taxon>Pseudomonadati</taxon>
        <taxon>Bacteroidota</taxon>
        <taxon>Flavobacteriia</taxon>
        <taxon>Flavobacteriales</taxon>
        <taxon>Flavobacteriaceae</taxon>
        <taxon>Flavobacterium</taxon>
    </lineage>
</organism>
<dbReference type="PROSITE" id="PS51257">
    <property type="entry name" value="PROKAR_LIPOPROTEIN"/>
    <property type="match status" value="1"/>
</dbReference>